<dbReference type="OrthoDB" id="3261222at2759"/>
<protein>
    <submittedName>
        <fullName evidence="1">Uncharacterized protein</fullName>
    </submittedName>
</protein>
<reference evidence="1" key="1">
    <citation type="journal article" date="2020" name="Nat. Commun.">
        <title>Large-scale genome sequencing of mycorrhizal fungi provides insights into the early evolution of symbiotic traits.</title>
        <authorList>
            <person name="Miyauchi S."/>
            <person name="Kiss E."/>
            <person name="Kuo A."/>
            <person name="Drula E."/>
            <person name="Kohler A."/>
            <person name="Sanchez-Garcia M."/>
            <person name="Morin E."/>
            <person name="Andreopoulos B."/>
            <person name="Barry K.W."/>
            <person name="Bonito G."/>
            <person name="Buee M."/>
            <person name="Carver A."/>
            <person name="Chen C."/>
            <person name="Cichocki N."/>
            <person name="Clum A."/>
            <person name="Culley D."/>
            <person name="Crous P.W."/>
            <person name="Fauchery L."/>
            <person name="Girlanda M."/>
            <person name="Hayes R.D."/>
            <person name="Keri Z."/>
            <person name="LaButti K."/>
            <person name="Lipzen A."/>
            <person name="Lombard V."/>
            <person name="Magnuson J."/>
            <person name="Maillard F."/>
            <person name="Murat C."/>
            <person name="Nolan M."/>
            <person name="Ohm R.A."/>
            <person name="Pangilinan J."/>
            <person name="Pereira M.F."/>
            <person name="Perotto S."/>
            <person name="Peter M."/>
            <person name="Pfister S."/>
            <person name="Riley R."/>
            <person name="Sitrit Y."/>
            <person name="Stielow J.B."/>
            <person name="Szollosi G."/>
            <person name="Zifcakova L."/>
            <person name="Stursova M."/>
            <person name="Spatafora J.W."/>
            <person name="Tedersoo L."/>
            <person name="Vaario L.M."/>
            <person name="Yamada A."/>
            <person name="Yan M."/>
            <person name="Wang P."/>
            <person name="Xu J."/>
            <person name="Bruns T."/>
            <person name="Baldrian P."/>
            <person name="Vilgalys R."/>
            <person name="Dunand C."/>
            <person name="Henrissat B."/>
            <person name="Grigoriev I.V."/>
            <person name="Hibbett D."/>
            <person name="Nagy L.G."/>
            <person name="Martin F.M."/>
        </authorList>
    </citation>
    <scope>NUCLEOTIDE SEQUENCE</scope>
    <source>
        <strain evidence="1">UP504</strain>
    </source>
</reference>
<evidence type="ECO:0000313" key="1">
    <source>
        <dbReference type="EMBL" id="KAF9505204.1"/>
    </source>
</evidence>
<accession>A0A9P6AG98</accession>
<comment type="caution">
    <text evidence="1">The sequence shown here is derived from an EMBL/GenBank/DDBJ whole genome shotgun (WGS) entry which is preliminary data.</text>
</comment>
<dbReference type="EMBL" id="MU129167">
    <property type="protein sequence ID" value="KAF9505204.1"/>
    <property type="molecule type" value="Genomic_DNA"/>
</dbReference>
<evidence type="ECO:0000313" key="2">
    <source>
        <dbReference type="Proteomes" id="UP000886523"/>
    </source>
</evidence>
<gene>
    <name evidence="1" type="ORF">BS47DRAFT_1306976</name>
</gene>
<proteinExistence type="predicted"/>
<dbReference type="Proteomes" id="UP000886523">
    <property type="component" value="Unassembled WGS sequence"/>
</dbReference>
<keyword evidence="2" id="KW-1185">Reference proteome</keyword>
<sequence length="127" mass="13961">MLTQHGKPSWLGHESIISKQSSASISISFASEESATIFRDQGIFYLFGMSCRTSKYTERPQLYYCNLCSSIDHHTDACQTGCLCATCTSSEHVTNLHPAETPCKCVNCGGEHEARSIICDARCKQDG</sequence>
<dbReference type="AlphaFoldDB" id="A0A9P6AG98"/>
<organism evidence="1 2">
    <name type="scientific">Hydnum rufescens UP504</name>
    <dbReference type="NCBI Taxonomy" id="1448309"/>
    <lineage>
        <taxon>Eukaryota</taxon>
        <taxon>Fungi</taxon>
        <taxon>Dikarya</taxon>
        <taxon>Basidiomycota</taxon>
        <taxon>Agaricomycotina</taxon>
        <taxon>Agaricomycetes</taxon>
        <taxon>Cantharellales</taxon>
        <taxon>Hydnaceae</taxon>
        <taxon>Hydnum</taxon>
    </lineage>
</organism>
<name>A0A9P6AG98_9AGAM</name>